<proteinExistence type="predicted"/>
<evidence type="ECO:0008006" key="3">
    <source>
        <dbReference type="Google" id="ProtNLM"/>
    </source>
</evidence>
<reference evidence="2" key="1">
    <citation type="journal article" date="2017" name="Genome Announc.">
        <title>Draft Genome Sequence of Terrimicrobium sacchariphilum NM-5T, a Facultative Anaerobic Soil Bacterium of the Class Spartobacteria.</title>
        <authorList>
            <person name="Qiu Y.L."/>
            <person name="Tourlousse D.M."/>
            <person name="Matsuura N."/>
            <person name="Ohashi A."/>
            <person name="Sekiguchi Y."/>
        </authorList>
    </citation>
    <scope>NUCLEOTIDE SEQUENCE [LARGE SCALE GENOMIC DNA]</scope>
    <source>
        <strain evidence="2">NM-5</strain>
    </source>
</reference>
<dbReference type="Proteomes" id="UP000076023">
    <property type="component" value="Unassembled WGS sequence"/>
</dbReference>
<keyword evidence="2" id="KW-1185">Reference proteome</keyword>
<evidence type="ECO:0000313" key="2">
    <source>
        <dbReference type="Proteomes" id="UP000076023"/>
    </source>
</evidence>
<name>A0A146G6F1_TERSA</name>
<accession>A0A146G6F1</accession>
<gene>
    <name evidence="1" type="ORF">TSACC_2916</name>
</gene>
<dbReference type="EMBL" id="BDCO01000002">
    <property type="protein sequence ID" value="GAT32517.1"/>
    <property type="molecule type" value="Genomic_DNA"/>
</dbReference>
<evidence type="ECO:0000313" key="1">
    <source>
        <dbReference type="EMBL" id="GAT32517.1"/>
    </source>
</evidence>
<organism evidence="1 2">
    <name type="scientific">Terrimicrobium sacchariphilum</name>
    <dbReference type="NCBI Taxonomy" id="690879"/>
    <lineage>
        <taxon>Bacteria</taxon>
        <taxon>Pseudomonadati</taxon>
        <taxon>Verrucomicrobiota</taxon>
        <taxon>Terrimicrobiia</taxon>
        <taxon>Terrimicrobiales</taxon>
        <taxon>Terrimicrobiaceae</taxon>
        <taxon>Terrimicrobium</taxon>
    </lineage>
</organism>
<dbReference type="STRING" id="690879.TSACC_2916"/>
<dbReference type="InParanoid" id="A0A146G6F1"/>
<sequence>METEAASHRPMKPYLQLREFDPARDYAMIEEWHAEHGRCAPPLQMLPRLGIIIYEQPSGRDLAAIWLYMDNSVGVCFPEQIVTRPGLGMKAARAALLTGLDFLKRRARALGYWAMVVHTLPAIARTLKSRGWAATCPPEKITMITTLLEEENDGYGS</sequence>
<dbReference type="RefSeq" id="WP_075078348.1">
    <property type="nucleotide sequence ID" value="NZ_BDCO01000002.1"/>
</dbReference>
<protein>
    <recommendedName>
        <fullName evidence="3">N-acetyltransferase domain-containing protein</fullName>
    </recommendedName>
</protein>
<comment type="caution">
    <text evidence="1">The sequence shown here is derived from an EMBL/GenBank/DDBJ whole genome shotgun (WGS) entry which is preliminary data.</text>
</comment>
<dbReference type="AlphaFoldDB" id="A0A146G6F1"/>